<sequence length="125" mass="13806">MNIILWIVQGLLAVAFIMAGLMKVSKPVEELREKLGEWIDSFSTKTIKLIGITEIFGALGLILPMLLKTLPLLTPIAAIGLSLTMIGAMTVHIKRKEKKEVMTNFVLLVFSAFIVIGRVYIVPVL</sequence>
<keyword evidence="2 5" id="KW-0812">Transmembrane</keyword>
<evidence type="ECO:0000313" key="6">
    <source>
        <dbReference type="EMBL" id="NOU62131.1"/>
    </source>
</evidence>
<dbReference type="InterPro" id="IPR032808">
    <property type="entry name" value="DoxX"/>
</dbReference>
<feature type="transmembrane region" description="Helical" evidence="5">
    <location>
        <begin position="6"/>
        <end position="25"/>
    </location>
</feature>
<evidence type="ECO:0000256" key="1">
    <source>
        <dbReference type="ARBA" id="ARBA00004141"/>
    </source>
</evidence>
<reference evidence="6 7" key="1">
    <citation type="submission" date="2018-12" db="EMBL/GenBank/DDBJ databases">
        <title>Marinifilum JC070 sp. nov., a marine bacterium isolated from Yongle Blue Hole in the South China Sea.</title>
        <authorList>
            <person name="Fu T."/>
        </authorList>
    </citation>
    <scope>NUCLEOTIDE SEQUENCE [LARGE SCALE GENOMIC DNA]</scope>
    <source>
        <strain evidence="6 7">JC070</strain>
    </source>
</reference>
<evidence type="ECO:0000256" key="3">
    <source>
        <dbReference type="ARBA" id="ARBA00022989"/>
    </source>
</evidence>
<keyword evidence="7" id="KW-1185">Reference proteome</keyword>
<feature type="transmembrane region" description="Helical" evidence="5">
    <location>
        <begin position="72"/>
        <end position="93"/>
    </location>
</feature>
<accession>A0ABX1X1X7</accession>
<evidence type="ECO:0000256" key="2">
    <source>
        <dbReference type="ARBA" id="ARBA00022692"/>
    </source>
</evidence>
<feature type="transmembrane region" description="Helical" evidence="5">
    <location>
        <begin position="105"/>
        <end position="122"/>
    </location>
</feature>
<dbReference type="RefSeq" id="WP_171597391.1">
    <property type="nucleotide sequence ID" value="NZ_RZNH01000053.1"/>
</dbReference>
<evidence type="ECO:0000313" key="7">
    <source>
        <dbReference type="Proteomes" id="UP000732105"/>
    </source>
</evidence>
<protein>
    <submittedName>
        <fullName evidence="6">DoxX family protein</fullName>
    </submittedName>
</protein>
<dbReference type="Pfam" id="PF13564">
    <property type="entry name" value="DoxX_2"/>
    <property type="match status" value="1"/>
</dbReference>
<evidence type="ECO:0000256" key="4">
    <source>
        <dbReference type="ARBA" id="ARBA00023136"/>
    </source>
</evidence>
<keyword evidence="3 5" id="KW-1133">Transmembrane helix</keyword>
<comment type="subcellular location">
    <subcellularLocation>
        <location evidence="1">Membrane</location>
        <topology evidence="1">Multi-pass membrane protein</topology>
    </subcellularLocation>
</comment>
<name>A0ABX1X1X7_9BACT</name>
<dbReference type="Proteomes" id="UP000732105">
    <property type="component" value="Unassembled WGS sequence"/>
</dbReference>
<comment type="caution">
    <text evidence="6">The sequence shown here is derived from an EMBL/GenBank/DDBJ whole genome shotgun (WGS) entry which is preliminary data.</text>
</comment>
<dbReference type="EMBL" id="RZNH01000053">
    <property type="protein sequence ID" value="NOU62131.1"/>
    <property type="molecule type" value="Genomic_DNA"/>
</dbReference>
<proteinExistence type="predicted"/>
<keyword evidence="4 5" id="KW-0472">Membrane</keyword>
<gene>
    <name evidence="6" type="ORF">ELS83_20220</name>
</gene>
<organism evidence="6 7">
    <name type="scientific">Marinifilum caeruleilacunae</name>
    <dbReference type="NCBI Taxonomy" id="2499076"/>
    <lineage>
        <taxon>Bacteria</taxon>
        <taxon>Pseudomonadati</taxon>
        <taxon>Bacteroidota</taxon>
        <taxon>Bacteroidia</taxon>
        <taxon>Marinilabiliales</taxon>
        <taxon>Marinifilaceae</taxon>
    </lineage>
</organism>
<evidence type="ECO:0000256" key="5">
    <source>
        <dbReference type="SAM" id="Phobius"/>
    </source>
</evidence>